<dbReference type="EMBL" id="CP163440">
    <property type="protein sequence ID" value="XDQ64551.1"/>
    <property type="molecule type" value="Genomic_DNA"/>
</dbReference>
<dbReference type="Pfam" id="PF25232">
    <property type="entry name" value="DUF7848"/>
    <property type="match status" value="1"/>
</dbReference>
<dbReference type="InterPro" id="IPR057170">
    <property type="entry name" value="DUF7848"/>
</dbReference>
<feature type="region of interest" description="Disordered" evidence="1">
    <location>
        <begin position="166"/>
        <end position="193"/>
    </location>
</feature>
<name>A0AB39SE99_9ACTN</name>
<evidence type="ECO:0000259" key="2">
    <source>
        <dbReference type="Pfam" id="PF25232"/>
    </source>
</evidence>
<accession>A0AB39SE99</accession>
<organism evidence="3">
    <name type="scientific">Streptomyces sp. R35</name>
    <dbReference type="NCBI Taxonomy" id="3238630"/>
    <lineage>
        <taxon>Bacteria</taxon>
        <taxon>Bacillati</taxon>
        <taxon>Actinomycetota</taxon>
        <taxon>Actinomycetes</taxon>
        <taxon>Kitasatosporales</taxon>
        <taxon>Streptomycetaceae</taxon>
        <taxon>Streptomyces</taxon>
    </lineage>
</organism>
<evidence type="ECO:0000256" key="1">
    <source>
        <dbReference type="SAM" id="MobiDB-lite"/>
    </source>
</evidence>
<protein>
    <recommendedName>
        <fullName evidence="2">DUF7848 domain-containing protein</fullName>
    </recommendedName>
</protein>
<sequence>MVEQVEPGTLVHDPQARKVGEYRGKAGPYAMLRPLGGGREWQADPALIRAATPEERLSAEVKAVNYRSGNATAAGHQGDEVSRPPVPVPDCATCGDLAVRRDDARTRCDGTDETDANVLLRRHLRAAHGGTPTRRRIFRYVPYTIMQDATAEPEYEARCVSGAEADCGAGSGPRSDPADVEEWQRRHTQETRHTRYRRNFADYAGMEPPC</sequence>
<evidence type="ECO:0000313" key="3">
    <source>
        <dbReference type="EMBL" id="XDQ64551.1"/>
    </source>
</evidence>
<gene>
    <name evidence="3" type="ORF">AB5J50_29085</name>
</gene>
<proteinExistence type="predicted"/>
<reference evidence="3" key="1">
    <citation type="submission" date="2024-07" db="EMBL/GenBank/DDBJ databases">
        <authorList>
            <person name="Yu S.T."/>
        </authorList>
    </citation>
    <scope>NUCLEOTIDE SEQUENCE</scope>
    <source>
        <strain evidence="3">R35</strain>
    </source>
</reference>
<feature type="domain" description="DUF7848" evidence="2">
    <location>
        <begin position="134"/>
        <end position="204"/>
    </location>
</feature>
<dbReference type="RefSeq" id="WP_369261170.1">
    <property type="nucleotide sequence ID" value="NZ_CP163440.1"/>
</dbReference>
<dbReference type="AlphaFoldDB" id="A0AB39SE99"/>
<feature type="compositionally biased region" description="Basic and acidic residues" evidence="1">
    <location>
        <begin position="182"/>
        <end position="193"/>
    </location>
</feature>